<reference evidence="2" key="1">
    <citation type="submission" date="2017-03" db="EMBL/GenBank/DDBJ databases">
        <title>Chloroplast genome evolution in siphonous green algae.</title>
        <authorList>
            <person name="Cremen M.C."/>
            <person name="Marcelino V.R."/>
            <person name="Verbruggen H."/>
        </authorList>
    </citation>
    <scope>NUCLEOTIDE SEQUENCE</scope>
</reference>
<dbReference type="InterPro" id="IPR002711">
    <property type="entry name" value="HNH"/>
</dbReference>
<proteinExistence type="predicted"/>
<geneLocation type="chloroplast" evidence="2"/>
<dbReference type="RefSeq" id="YP_009472793.1">
    <property type="nucleotide sequence ID" value="NC_037367.1"/>
</dbReference>
<feature type="domain" description="HNH" evidence="1">
    <location>
        <begin position="7"/>
        <end position="51"/>
    </location>
</feature>
<dbReference type="CDD" id="cd00085">
    <property type="entry name" value="HNHc"/>
    <property type="match status" value="1"/>
</dbReference>
<dbReference type="GeneID" id="36489759"/>
<evidence type="ECO:0000313" key="2">
    <source>
        <dbReference type="EMBL" id="ARO74490.1"/>
    </source>
</evidence>
<dbReference type="EMBL" id="KY819068">
    <property type="protein sequence ID" value="ARO74490.1"/>
    <property type="molecule type" value="Genomic_DNA"/>
</dbReference>
<dbReference type="Pfam" id="PF01844">
    <property type="entry name" value="HNH"/>
    <property type="match status" value="1"/>
</dbReference>
<protein>
    <recommendedName>
        <fullName evidence="1">HNH domain-containing protein</fullName>
    </recommendedName>
</protein>
<evidence type="ECO:0000259" key="1">
    <source>
        <dbReference type="Pfam" id="PF01844"/>
    </source>
</evidence>
<dbReference type="GO" id="GO:0003676">
    <property type="term" value="F:nucleic acid binding"/>
    <property type="evidence" value="ECO:0007669"/>
    <property type="project" value="InterPro"/>
</dbReference>
<name>A0A2P0QIB9_9CHLO</name>
<dbReference type="GO" id="GO:0008270">
    <property type="term" value="F:zinc ion binding"/>
    <property type="evidence" value="ECO:0007669"/>
    <property type="project" value="InterPro"/>
</dbReference>
<gene>
    <name evidence="2" type="primary">orf186</name>
</gene>
<dbReference type="GO" id="GO:0004519">
    <property type="term" value="F:endonuclease activity"/>
    <property type="evidence" value="ECO:0007669"/>
    <property type="project" value="InterPro"/>
</dbReference>
<dbReference type="AlphaFoldDB" id="A0A2P0QIB9"/>
<dbReference type="InterPro" id="IPR003615">
    <property type="entry name" value="HNH_nuc"/>
</dbReference>
<accession>A0A2P0QIB9</accession>
<organism evidence="2">
    <name type="scientific">Caulerpa manorensis</name>
    <dbReference type="NCBI Taxonomy" id="717648"/>
    <lineage>
        <taxon>Eukaryota</taxon>
        <taxon>Viridiplantae</taxon>
        <taxon>Chlorophyta</taxon>
        <taxon>core chlorophytes</taxon>
        <taxon>Ulvophyceae</taxon>
        <taxon>TCBD clade</taxon>
        <taxon>Bryopsidales</taxon>
        <taxon>Halimedineae</taxon>
        <taxon>Caulerpaceae</taxon>
        <taxon>Caulerpa</taxon>
    </lineage>
</organism>
<keyword evidence="2" id="KW-0150">Chloroplast</keyword>
<sequence>MYKKFIQNCSKKSYPAGTYLEKHHIIPKFLNGSDNPENIIYLSFKDHIQAHLIRYIEFKDIRDFAAYNLMCGFDDKGWQLLRKSGAYATHGTLKKQKKHFWSSEFQKEMGQRSLKCPDALQIRSTAGKKGGRQTQKNKNLINIQDRFLFIHESGQAVCIFNCETCGDVLRELQLITPQKNGVVFHL</sequence>
<keyword evidence="2" id="KW-0934">Plastid</keyword>